<dbReference type="Pfam" id="PF00440">
    <property type="entry name" value="TetR_N"/>
    <property type="match status" value="1"/>
</dbReference>
<keyword evidence="2 4" id="KW-0238">DNA-binding</keyword>
<protein>
    <submittedName>
        <fullName evidence="6">TetR family transcriptional regulator</fullName>
    </submittedName>
</protein>
<evidence type="ECO:0000259" key="5">
    <source>
        <dbReference type="PROSITE" id="PS50977"/>
    </source>
</evidence>
<accession>A0A4R6RX93</accession>
<dbReference type="Gene3D" id="1.10.357.10">
    <property type="entry name" value="Tetracycline Repressor, domain 2"/>
    <property type="match status" value="1"/>
</dbReference>
<gene>
    <name evidence="6" type="ORF">EDF62_2300</name>
</gene>
<keyword evidence="3" id="KW-0804">Transcription</keyword>
<feature type="domain" description="HTH tetR-type" evidence="5">
    <location>
        <begin position="11"/>
        <end position="71"/>
    </location>
</feature>
<dbReference type="InterPro" id="IPR001647">
    <property type="entry name" value="HTH_TetR"/>
</dbReference>
<evidence type="ECO:0000256" key="3">
    <source>
        <dbReference type="ARBA" id="ARBA00023163"/>
    </source>
</evidence>
<evidence type="ECO:0000313" key="7">
    <source>
        <dbReference type="Proteomes" id="UP000295601"/>
    </source>
</evidence>
<comment type="caution">
    <text evidence="6">The sequence shown here is derived from an EMBL/GenBank/DDBJ whole genome shotgun (WGS) entry which is preliminary data.</text>
</comment>
<dbReference type="SUPFAM" id="SSF46689">
    <property type="entry name" value="Homeodomain-like"/>
    <property type="match status" value="1"/>
</dbReference>
<feature type="DNA-binding region" description="H-T-H motif" evidence="4">
    <location>
        <begin position="34"/>
        <end position="53"/>
    </location>
</feature>
<dbReference type="AlphaFoldDB" id="A0A4R6RX93"/>
<keyword evidence="7" id="KW-1185">Reference proteome</keyword>
<dbReference type="PANTHER" id="PTHR30055:SF234">
    <property type="entry name" value="HTH-TYPE TRANSCRIPTIONAL REGULATOR BETI"/>
    <property type="match status" value="1"/>
</dbReference>
<evidence type="ECO:0000313" key="6">
    <source>
        <dbReference type="EMBL" id="TDP91681.1"/>
    </source>
</evidence>
<dbReference type="PRINTS" id="PR00455">
    <property type="entry name" value="HTHTETR"/>
</dbReference>
<dbReference type="Proteomes" id="UP000295601">
    <property type="component" value="Unassembled WGS sequence"/>
</dbReference>
<dbReference type="PROSITE" id="PS50977">
    <property type="entry name" value="HTH_TETR_2"/>
    <property type="match status" value="1"/>
</dbReference>
<dbReference type="GO" id="GO:0003700">
    <property type="term" value="F:DNA-binding transcription factor activity"/>
    <property type="evidence" value="ECO:0007669"/>
    <property type="project" value="TreeGrafter"/>
</dbReference>
<reference evidence="6 7" key="1">
    <citation type="submission" date="2019-03" db="EMBL/GenBank/DDBJ databases">
        <title>Genomic analyses of the natural microbiome of Caenorhabditis elegans.</title>
        <authorList>
            <person name="Samuel B."/>
        </authorList>
    </citation>
    <scope>NUCLEOTIDE SEQUENCE [LARGE SCALE GENOMIC DNA]</scope>
    <source>
        <strain evidence="6 7">JUb18</strain>
    </source>
</reference>
<dbReference type="GO" id="GO:0000976">
    <property type="term" value="F:transcription cis-regulatory region binding"/>
    <property type="evidence" value="ECO:0007669"/>
    <property type="project" value="TreeGrafter"/>
</dbReference>
<evidence type="ECO:0000256" key="4">
    <source>
        <dbReference type="PROSITE-ProRule" id="PRU00335"/>
    </source>
</evidence>
<dbReference type="RefSeq" id="WP_133617091.1">
    <property type="nucleotide sequence ID" value="NZ_SNYA01000005.1"/>
</dbReference>
<keyword evidence="1" id="KW-0805">Transcription regulation</keyword>
<organism evidence="6 7">
    <name type="scientific">Leucobacter luti</name>
    <dbReference type="NCBI Taxonomy" id="340320"/>
    <lineage>
        <taxon>Bacteria</taxon>
        <taxon>Bacillati</taxon>
        <taxon>Actinomycetota</taxon>
        <taxon>Actinomycetes</taxon>
        <taxon>Micrococcales</taxon>
        <taxon>Microbacteriaceae</taxon>
        <taxon>Leucobacter</taxon>
    </lineage>
</organism>
<name>A0A4R6RX93_9MICO</name>
<proteinExistence type="predicted"/>
<sequence>MTSPPRGRPRASSHETIADAATELFLEQGYEATSVTEITRRAGVSRSSFFNYFAGKSDILWFVLDRRIDAVLAALARPEVAVRDGLALFADGATPDTLALAIVDARTMGVEGELAAGRAERQLRLAAAIAARLAGEAPRDPARGFRAEITGAGYAAALFAAVWHWAQLGAGRHRLDEIVADALAAARTILE</sequence>
<dbReference type="OrthoDB" id="956698at2"/>
<evidence type="ECO:0000256" key="1">
    <source>
        <dbReference type="ARBA" id="ARBA00023015"/>
    </source>
</evidence>
<evidence type="ECO:0000256" key="2">
    <source>
        <dbReference type="ARBA" id="ARBA00023125"/>
    </source>
</evidence>
<dbReference type="PANTHER" id="PTHR30055">
    <property type="entry name" value="HTH-TYPE TRANSCRIPTIONAL REGULATOR RUTR"/>
    <property type="match status" value="1"/>
</dbReference>
<dbReference type="InterPro" id="IPR009057">
    <property type="entry name" value="Homeodomain-like_sf"/>
</dbReference>
<dbReference type="InterPro" id="IPR050109">
    <property type="entry name" value="HTH-type_TetR-like_transc_reg"/>
</dbReference>
<dbReference type="EMBL" id="SNYA01000005">
    <property type="protein sequence ID" value="TDP91681.1"/>
    <property type="molecule type" value="Genomic_DNA"/>
</dbReference>